<dbReference type="InterPro" id="IPR046335">
    <property type="entry name" value="LacI/GalR-like_sensor"/>
</dbReference>
<dbReference type="InterPro" id="IPR028082">
    <property type="entry name" value="Peripla_BP_I"/>
</dbReference>
<evidence type="ECO:0000256" key="2">
    <source>
        <dbReference type="ARBA" id="ARBA00023125"/>
    </source>
</evidence>
<name>A0A4Q1CAG5_9BACT</name>
<dbReference type="InterPro" id="IPR036390">
    <property type="entry name" value="WH_DNA-bd_sf"/>
</dbReference>
<dbReference type="AlphaFoldDB" id="A0A4Q1CAG5"/>
<keyword evidence="2" id="KW-0238">DNA-binding</keyword>
<keyword evidence="3" id="KW-0804">Transcription</keyword>
<dbReference type="InterPro" id="IPR000524">
    <property type="entry name" value="Tscrpt_reg_HTH_GntR"/>
</dbReference>
<proteinExistence type="predicted"/>
<sequence>MKAAQPEKTAKKHHLISAQLRERILSGAYADQIPGQRVLAEEFGVNFLTIRKAVATLVKEGMLDKQSGRGTFVTRLKRTRTRNIAAVLGGLSYGFGGQHPKLVEGIQAEAAKFEHDVILRPHLGDPQLERQAIEDLITQRKCDGILVWPTRNEGSQAVDLLKAHGVPFVIVMRVDARYRQDVSYVVDDDFEGGYIATKHLLALGHRKLGFVGRSAKSEGADSFEEERWLGFIKAHNEAGLAPGPRVQADWLARPEDRPAPISKTFLRRIGGLTGLVCVNDRVALHLLSLPKYTSLTIPESLSIVGYDDLEAAGLFNLTTVHQPLAEIGAEAVRLLIDEIEGRRSGAAQRKLAPRLVVRDTTAARPA</sequence>
<dbReference type="EMBL" id="SDHX01000001">
    <property type="protein sequence ID" value="RXK55900.1"/>
    <property type="molecule type" value="Genomic_DNA"/>
</dbReference>
<evidence type="ECO:0000256" key="1">
    <source>
        <dbReference type="ARBA" id="ARBA00023015"/>
    </source>
</evidence>
<keyword evidence="1" id="KW-0805">Transcription regulation</keyword>
<evidence type="ECO:0000313" key="5">
    <source>
        <dbReference type="EMBL" id="RXK55900.1"/>
    </source>
</evidence>
<dbReference type="PANTHER" id="PTHR30146:SF154">
    <property type="entry name" value="TRANSCRIPTION REGULATOR, MEMBER OF GALR FAMILY"/>
    <property type="match status" value="1"/>
</dbReference>
<evidence type="ECO:0000256" key="3">
    <source>
        <dbReference type="ARBA" id="ARBA00023163"/>
    </source>
</evidence>
<dbReference type="CDD" id="cd07377">
    <property type="entry name" value="WHTH_GntR"/>
    <property type="match status" value="1"/>
</dbReference>
<evidence type="ECO:0000313" key="6">
    <source>
        <dbReference type="Proteomes" id="UP000290218"/>
    </source>
</evidence>
<feature type="domain" description="HTH gntR-type" evidence="4">
    <location>
        <begin position="10"/>
        <end position="76"/>
    </location>
</feature>
<dbReference type="PROSITE" id="PS50949">
    <property type="entry name" value="HTH_GNTR"/>
    <property type="match status" value="1"/>
</dbReference>
<organism evidence="5 6">
    <name type="scientific">Oleiharenicola lentus</name>
    <dbReference type="NCBI Taxonomy" id="2508720"/>
    <lineage>
        <taxon>Bacteria</taxon>
        <taxon>Pseudomonadati</taxon>
        <taxon>Verrucomicrobiota</taxon>
        <taxon>Opitutia</taxon>
        <taxon>Opitutales</taxon>
        <taxon>Opitutaceae</taxon>
        <taxon>Oleiharenicola</taxon>
    </lineage>
</organism>
<dbReference type="Gene3D" id="3.40.50.2300">
    <property type="match status" value="2"/>
</dbReference>
<dbReference type="SUPFAM" id="SSF46785">
    <property type="entry name" value="Winged helix' DNA-binding domain"/>
    <property type="match status" value="1"/>
</dbReference>
<dbReference type="Proteomes" id="UP000290218">
    <property type="component" value="Unassembled WGS sequence"/>
</dbReference>
<gene>
    <name evidence="5" type="ORF">ESB00_08475</name>
</gene>
<dbReference type="Pfam" id="PF13377">
    <property type="entry name" value="Peripla_BP_3"/>
    <property type="match status" value="1"/>
</dbReference>
<dbReference type="SMART" id="SM00345">
    <property type="entry name" value="HTH_GNTR"/>
    <property type="match status" value="1"/>
</dbReference>
<dbReference type="OrthoDB" id="184124at2"/>
<reference evidence="5 6" key="1">
    <citation type="submission" date="2019-01" db="EMBL/GenBank/DDBJ databases">
        <title>Lacunisphaera sp. strain TWA-58.</title>
        <authorList>
            <person name="Chen W.-M."/>
        </authorList>
    </citation>
    <scope>NUCLEOTIDE SEQUENCE [LARGE SCALE GENOMIC DNA]</scope>
    <source>
        <strain evidence="5 6">TWA-58</strain>
    </source>
</reference>
<dbReference type="GO" id="GO:0003700">
    <property type="term" value="F:DNA-binding transcription factor activity"/>
    <property type="evidence" value="ECO:0007669"/>
    <property type="project" value="InterPro"/>
</dbReference>
<comment type="caution">
    <text evidence="5">The sequence shown here is derived from an EMBL/GenBank/DDBJ whole genome shotgun (WGS) entry which is preliminary data.</text>
</comment>
<dbReference type="Gene3D" id="1.10.10.10">
    <property type="entry name" value="Winged helix-like DNA-binding domain superfamily/Winged helix DNA-binding domain"/>
    <property type="match status" value="1"/>
</dbReference>
<dbReference type="GO" id="GO:0000976">
    <property type="term" value="F:transcription cis-regulatory region binding"/>
    <property type="evidence" value="ECO:0007669"/>
    <property type="project" value="TreeGrafter"/>
</dbReference>
<dbReference type="SUPFAM" id="SSF53822">
    <property type="entry name" value="Periplasmic binding protein-like I"/>
    <property type="match status" value="1"/>
</dbReference>
<dbReference type="PANTHER" id="PTHR30146">
    <property type="entry name" value="LACI-RELATED TRANSCRIPTIONAL REPRESSOR"/>
    <property type="match status" value="1"/>
</dbReference>
<dbReference type="CDD" id="cd06267">
    <property type="entry name" value="PBP1_LacI_sugar_binding-like"/>
    <property type="match status" value="1"/>
</dbReference>
<dbReference type="Pfam" id="PF00392">
    <property type="entry name" value="GntR"/>
    <property type="match status" value="1"/>
</dbReference>
<protein>
    <submittedName>
        <fullName evidence="5">GntR family transcriptional regulator</fullName>
    </submittedName>
</protein>
<evidence type="ECO:0000259" key="4">
    <source>
        <dbReference type="PROSITE" id="PS50949"/>
    </source>
</evidence>
<dbReference type="RefSeq" id="WP_129047266.1">
    <property type="nucleotide sequence ID" value="NZ_SDHX01000001.1"/>
</dbReference>
<dbReference type="InterPro" id="IPR036388">
    <property type="entry name" value="WH-like_DNA-bd_sf"/>
</dbReference>
<accession>A0A4Q1CAG5</accession>
<keyword evidence="6" id="KW-1185">Reference proteome</keyword>